<sequence length="2275" mass="267928">MIEECLSMVILLCGSFAPSLLSFVYIGFTIGIWLTLMFFYQVPRFLYQTLTAVSTLFLLWKIVVLILFYFNQFPDFFSDYDWLLKYLGIHLSRNKFEFKSSLTFLPDICTFIIGIIGIFYAKRSRIKPSEHKHVKRARLFTLFLLLCCNCVINFSIVNLFYLFVIFYWAISWSLRCWNGYRIGCRIVCFITILQVLFSALYYMLWQDYVSESDVLTYGIILKSMRGLPDYIIVFFMHGFSLSIGRKILMKELKVYMKKLKTDSIEDENLEESKSIEEIIVINTEMPRKAFWKSSKIPEFIRYFFSVSVVYFFARVLIFSWIIRYRSFVGILLMLWLFYSFLDYDLKRILQVSKYSLFPILILNFFGFYIINLFQIDVSEVFGICLLKIPPLEIAFQLLTILLFLYLNNILQRKKRDKHLKDKDKSVVGLFVRIIVENADKLSLCVLFVVGLSDINLLHTGFMIICLIFMLNTKLAKNHWTSLVIYTMFLLLFRYIWILAFPLKFTDYIPRNYLRLVGMPANRSELTLKNSIIPYDYLVWILLVSASMQLKAYRSTTFSILFQQFNRVNVSVQHPLLVKVLVLIYEWYFLTEVWVLYSVIMITVMVSSLNLLNFIRLLIVASFMIIHLRSPLELKVGKNYFLVRKIWFILEYISGIILVIRYLYQFLPFFYDVKQYPLFGLEVFSSSTLYGSMVSDCILLIVTVLGAKAFKKEDNINYGNSDGGIFDDIGLLSGIIKVNLSRKPEEKSIKFFNYFEEFFPFFIYLTISIFSVYWRLSISMNIYLISICISCAYLGYYFTRVSLSLERRNLAKEHKIRSYCWNVLWYFTLIYVVISYACFMITRLIFHEIAYDNIIWLYFFSGFTKKSDNSFIISENYGYIIIAILLIIERHCLEYMMNRRILNKEISAFEKIKILIKFLNFMRVFAESMIPLFMLLMAFSKLTFVGLTYVVSVFVSIYIKSPYYRTLFLYIVIIFMCITQYTLILSNIQKGNSPHKMPHVTYKPFDTPWYNNIDWRTKDYATFLNLGTSISQLHSIFYDLLTFLFILGYYTFLSTRESELEGFEDSIEPKLSQSHSSSDTNITRKTRGRKIFKFVKKAMYNMSHILILIFVLIFISLSYGVVSSLYCLFCLIFIFKANEVIRNEESWNSYLKYLRNYFLVCLLVDLTLQMIYQIPSAYIHDDKFRNWILAFGIFRLWSAGEDDEPSDLSERRNLVRFKVFTFAFLYIMYRMMKSQDYQDFMRTQRQKIYVQSKRIGFEMAQHFNNKRIKHNKQYQDKRKRFENEIRKLDMNVSKWNKKFYLAEQGRASIGGIRSRSRMTSTKLATSPVQPTYLEIGTSEIKSIKVKFQNLLISLINPILYKNYVKKIKTRKKKKIYIKPKWNREGEGPFDRENEEECLDPHLDEIKEEEEAKESDIEEEKEGEKTPDEVSPRVWGRTKTLQFLEDKNVEDSDEEVNFSEDQAKNKSEYDLKWKDYFILSAYVVASNTQALVYLFFFVNHIIYASMESVALPIFTIGYSMLEYPRPPAKYFRFMLLYTETVFFIKFSLQLDIWNYIFANGILANYHDTLKTGFNLTKNTYSENLFNYILWDAMVMLFLLIHEYYLLRVGLWNQTEIGLETLETAKSRFSIEDDDSFIIAEDSAPRIMSRLSIINQIPRSQEVIGFFKRLLPHNKEEKPGEDLYTPTIIIQLVILFYLICFFGNMDGTNANISKAFKANQFQGRMVVALIFHVTLILLERYLYLERTSQALKLALYKATMVDGQEQRSNMISRWNRPLKVKLTLHILLLLTIHALVFWYFPINGTQSLIGKPTCTDLYDKERCNNFQINDALQWFYVLYMIYFITVSLQIRYGMPSFRTGSFPLMRSTSRPSKILFQIYRGFPFMFELRTIIDWAFTPTALDLFQWIKFEEIHAQLYITQCIQKRYAEHPRGEKMDFLSKFAIGGCGLFLILIVILTPLILFSSLNPIIELNKVKTMGLEFGILVEDNNYFKLYLASRVVDIHDVTDTEWNQMGLQDLKEIQATDKELTQVITIPTTSDSIWDIAPPSKLQLCNSFVDGLGPKNTKISMQLSYTFVRDFPTTQQRTYTSTQTSLDKEEITYLNSMICLNHNQTFIYPDLKRQIFKLPSTGTKITPEVLLEEHHTSQLVLSLIPITNEFSYWEMIDADGKNSGLSFITISEYYSPATFDFSVLTFYISVVYVAGRLLRMALSGGAQNIVLTDIPNSEPLINMCTAVHISRMTGDLLKEEEMYYELIDIMRSPEIIKILTGRSSIKEKID</sequence>
<evidence type="ECO:0000259" key="10">
    <source>
        <dbReference type="Pfam" id="PF23188"/>
    </source>
</evidence>
<evidence type="ECO:0000259" key="9">
    <source>
        <dbReference type="Pfam" id="PF12166"/>
    </source>
</evidence>
<dbReference type="Proteomes" id="UP001162131">
    <property type="component" value="Unassembled WGS sequence"/>
</dbReference>
<feature type="transmembrane region" description="Helical" evidence="8">
    <location>
        <begin position="45"/>
        <end position="70"/>
    </location>
</feature>
<dbReference type="InterPro" id="IPR056770">
    <property type="entry name" value="Piezo_THU9_anchor"/>
</dbReference>
<feature type="transmembrane region" description="Helical" evidence="8">
    <location>
        <begin position="141"/>
        <end position="170"/>
    </location>
</feature>
<feature type="transmembrane region" description="Helical" evidence="8">
    <location>
        <begin position="1531"/>
        <end position="1554"/>
    </location>
</feature>
<organism evidence="12 13">
    <name type="scientific">Blepharisma stoltei</name>
    <dbReference type="NCBI Taxonomy" id="1481888"/>
    <lineage>
        <taxon>Eukaryota</taxon>
        <taxon>Sar</taxon>
        <taxon>Alveolata</taxon>
        <taxon>Ciliophora</taxon>
        <taxon>Postciliodesmatophora</taxon>
        <taxon>Heterotrichea</taxon>
        <taxon>Heterotrichida</taxon>
        <taxon>Blepharismidae</taxon>
        <taxon>Blepharisma</taxon>
    </lineage>
</organism>
<protein>
    <recommendedName>
        <fullName evidence="14">Piezo-type mechanosensitive ion channel component</fullName>
    </recommendedName>
</protein>
<feature type="transmembrane region" description="Helical" evidence="8">
    <location>
        <begin position="1938"/>
        <end position="1959"/>
    </location>
</feature>
<dbReference type="GO" id="GO:0071260">
    <property type="term" value="P:cellular response to mechanical stimulus"/>
    <property type="evidence" value="ECO:0007669"/>
    <property type="project" value="TreeGrafter"/>
</dbReference>
<feature type="transmembrane region" description="Helical" evidence="8">
    <location>
        <begin position="645"/>
        <end position="663"/>
    </location>
</feature>
<feature type="transmembrane region" description="Helical" evidence="8">
    <location>
        <begin position="1585"/>
        <end position="1604"/>
    </location>
</feature>
<feature type="domain" description="Piezo transmembrane helical unit" evidence="10">
    <location>
        <begin position="1484"/>
        <end position="1610"/>
    </location>
</feature>
<feature type="transmembrane region" description="Helical" evidence="8">
    <location>
        <begin position="1779"/>
        <end position="1797"/>
    </location>
</feature>
<feature type="compositionally biased region" description="Basic and acidic residues" evidence="7">
    <location>
        <begin position="1420"/>
        <end position="1429"/>
    </location>
</feature>
<dbReference type="Pfam" id="PF12166">
    <property type="entry name" value="Piezo_cap"/>
    <property type="match status" value="1"/>
</dbReference>
<feature type="transmembrane region" description="Helical" evidence="8">
    <location>
        <begin position="1214"/>
        <end position="1231"/>
    </location>
</feature>
<feature type="transmembrane region" description="Helical" evidence="8">
    <location>
        <begin position="9"/>
        <end position="39"/>
    </location>
</feature>
<evidence type="ECO:0000256" key="8">
    <source>
        <dbReference type="SAM" id="Phobius"/>
    </source>
</evidence>
<evidence type="ECO:0000256" key="4">
    <source>
        <dbReference type="ARBA" id="ARBA00022989"/>
    </source>
</evidence>
<dbReference type="InterPro" id="IPR027272">
    <property type="entry name" value="Piezo"/>
</dbReference>
<feature type="transmembrane region" description="Helical" evidence="8">
    <location>
        <begin position="875"/>
        <end position="892"/>
    </location>
</feature>
<evidence type="ECO:0000256" key="5">
    <source>
        <dbReference type="ARBA" id="ARBA00023136"/>
    </source>
</evidence>
<feature type="transmembrane region" description="Helical" evidence="8">
    <location>
        <begin position="683"/>
        <end position="706"/>
    </location>
</feature>
<dbReference type="PANTHER" id="PTHR13167">
    <property type="entry name" value="PIEZO-TYPE MECHANOSENSITIVE ION CHANNEL COMPONENT"/>
    <property type="match status" value="1"/>
</dbReference>
<feature type="transmembrane region" description="Helical" evidence="8">
    <location>
        <begin position="750"/>
        <end position="773"/>
    </location>
</feature>
<feature type="transmembrane region" description="Helical" evidence="8">
    <location>
        <begin position="966"/>
        <end position="987"/>
    </location>
</feature>
<comment type="caution">
    <text evidence="12">The sequence shown here is derived from an EMBL/GenBank/DDBJ whole genome shotgun (WGS) entry which is preliminary data.</text>
</comment>
<reference evidence="12" key="1">
    <citation type="submission" date="2021-09" db="EMBL/GenBank/DDBJ databases">
        <authorList>
            <consortium name="AG Swart"/>
            <person name="Singh M."/>
            <person name="Singh A."/>
            <person name="Seah K."/>
            <person name="Emmerich C."/>
        </authorList>
    </citation>
    <scope>NUCLEOTIDE SEQUENCE</scope>
    <source>
        <strain evidence="12">ATCC30299</strain>
    </source>
</reference>
<name>A0AAU9I9K2_9CILI</name>
<feature type="transmembrane region" description="Helical" evidence="8">
    <location>
        <begin position="299"/>
        <end position="321"/>
    </location>
</feature>
<feature type="coiled-coil region" evidence="6">
    <location>
        <begin position="1270"/>
        <end position="1297"/>
    </location>
</feature>
<feature type="transmembrane region" description="Helical" evidence="8">
    <location>
        <begin position="1722"/>
        <end position="1740"/>
    </location>
</feature>
<feature type="transmembrane region" description="Helical" evidence="8">
    <location>
        <begin position="230"/>
        <end position="248"/>
    </location>
</feature>
<proteinExistence type="inferred from homology"/>
<feature type="transmembrane region" description="Helical" evidence="8">
    <location>
        <begin position="327"/>
        <end position="343"/>
    </location>
</feature>
<feature type="transmembrane region" description="Helical" evidence="8">
    <location>
        <begin position="1500"/>
        <end position="1519"/>
    </location>
</feature>
<feature type="transmembrane region" description="Helical" evidence="8">
    <location>
        <begin position="1474"/>
        <end position="1494"/>
    </location>
</feature>
<feature type="transmembrane region" description="Helical" evidence="8">
    <location>
        <begin position="1831"/>
        <end position="1849"/>
    </location>
</feature>
<feature type="region of interest" description="Disordered" evidence="7">
    <location>
        <begin position="1383"/>
        <end position="1429"/>
    </location>
</feature>
<feature type="transmembrane region" description="Helical" evidence="8">
    <location>
        <begin position="1035"/>
        <end position="1052"/>
    </location>
</feature>
<evidence type="ECO:0000256" key="1">
    <source>
        <dbReference type="ARBA" id="ARBA00004141"/>
    </source>
</evidence>
<dbReference type="GO" id="GO:0050982">
    <property type="term" value="P:detection of mechanical stimulus"/>
    <property type="evidence" value="ECO:0007669"/>
    <property type="project" value="TreeGrafter"/>
</dbReference>
<dbReference type="InterPro" id="IPR031334">
    <property type="entry name" value="Piezo_cap_dom"/>
</dbReference>
<dbReference type="GO" id="GO:0008381">
    <property type="term" value="F:mechanosensitive monoatomic ion channel activity"/>
    <property type="evidence" value="ECO:0007669"/>
    <property type="project" value="InterPro"/>
</dbReference>
<feature type="transmembrane region" description="Helical" evidence="8">
    <location>
        <begin position="1153"/>
        <end position="1171"/>
    </location>
</feature>
<keyword evidence="13" id="KW-1185">Reference proteome</keyword>
<gene>
    <name evidence="12" type="ORF">BSTOLATCC_MIC287</name>
</gene>
<dbReference type="Pfam" id="PF24874">
    <property type="entry name" value="Piezo_THU9_anchor"/>
    <property type="match status" value="1"/>
</dbReference>
<feature type="transmembrane region" description="Helical" evidence="8">
    <location>
        <begin position="102"/>
        <end position="121"/>
    </location>
</feature>
<evidence type="ECO:0000256" key="3">
    <source>
        <dbReference type="ARBA" id="ARBA00022692"/>
    </source>
</evidence>
<feature type="transmembrane region" description="Helical" evidence="8">
    <location>
        <begin position="1104"/>
        <end position="1133"/>
    </location>
</feature>
<feature type="domain" description="Piezo THU9 and anchor" evidence="11">
    <location>
        <begin position="1679"/>
        <end position="1960"/>
    </location>
</feature>
<keyword evidence="3 8" id="KW-0812">Transmembrane</keyword>
<feature type="transmembrane region" description="Helical" evidence="8">
    <location>
        <begin position="182"/>
        <end position="204"/>
    </location>
</feature>
<feature type="domain" description="Piezo non-specific cation channel cap" evidence="9">
    <location>
        <begin position="2000"/>
        <end position="2266"/>
    </location>
</feature>
<evidence type="ECO:0000256" key="7">
    <source>
        <dbReference type="SAM" id="MobiDB-lite"/>
    </source>
</evidence>
<feature type="transmembrane region" description="Helical" evidence="8">
    <location>
        <begin position="593"/>
        <end position="625"/>
    </location>
</feature>
<feature type="transmembrane region" description="Helical" evidence="8">
    <location>
        <begin position="531"/>
        <end position="549"/>
    </location>
</feature>
<comment type="subcellular location">
    <subcellularLocation>
        <location evidence="1">Membrane</location>
        <topology evidence="1">Multi-pass membrane protein</topology>
    </subcellularLocation>
</comment>
<feature type="transmembrane region" description="Helical" evidence="8">
    <location>
        <begin position="818"/>
        <end position="845"/>
    </location>
</feature>
<evidence type="ECO:0000313" key="12">
    <source>
        <dbReference type="EMBL" id="CAG9310076.1"/>
    </source>
</evidence>
<evidence type="ECO:0000313" key="13">
    <source>
        <dbReference type="Proteomes" id="UP001162131"/>
    </source>
</evidence>
<feature type="transmembrane region" description="Helical" evidence="8">
    <location>
        <begin position="355"/>
        <end position="374"/>
    </location>
</feature>
<evidence type="ECO:0000256" key="6">
    <source>
        <dbReference type="SAM" id="Coils"/>
    </source>
</evidence>
<feature type="transmembrane region" description="Helical" evidence="8">
    <location>
        <begin position="482"/>
        <end position="502"/>
    </location>
</feature>
<dbReference type="Pfam" id="PF23188">
    <property type="entry name" value="THU_Piezo1"/>
    <property type="match status" value="1"/>
</dbReference>
<evidence type="ECO:0000256" key="2">
    <source>
        <dbReference type="ARBA" id="ARBA00007821"/>
    </source>
</evidence>
<evidence type="ECO:0000259" key="11">
    <source>
        <dbReference type="Pfam" id="PF24874"/>
    </source>
</evidence>
<keyword evidence="4 8" id="KW-1133">Transmembrane helix</keyword>
<dbReference type="InterPro" id="IPR056768">
    <property type="entry name" value="THU_Piezo"/>
</dbReference>
<dbReference type="GO" id="GO:0016020">
    <property type="term" value="C:membrane"/>
    <property type="evidence" value="ECO:0007669"/>
    <property type="project" value="UniProtKB-SubCell"/>
</dbReference>
<keyword evidence="6" id="KW-0175">Coiled coil</keyword>
<feature type="transmembrane region" description="Helical" evidence="8">
    <location>
        <begin position="1680"/>
        <end position="1702"/>
    </location>
</feature>
<dbReference type="GO" id="GO:0005261">
    <property type="term" value="F:monoatomic cation channel activity"/>
    <property type="evidence" value="ECO:0007669"/>
    <property type="project" value="TreeGrafter"/>
</dbReference>
<evidence type="ECO:0008006" key="14">
    <source>
        <dbReference type="Google" id="ProtNLM"/>
    </source>
</evidence>
<comment type="similarity">
    <text evidence="2">Belongs to the PIEZO (TC 1.A.75) family.</text>
</comment>
<feature type="transmembrane region" description="Helical" evidence="8">
    <location>
        <begin position="779"/>
        <end position="797"/>
    </location>
</feature>
<dbReference type="EMBL" id="CAJZBQ010000001">
    <property type="protein sequence ID" value="CAG9310076.1"/>
    <property type="molecule type" value="Genomic_DNA"/>
</dbReference>
<keyword evidence="5 8" id="KW-0472">Membrane</keyword>
<feature type="transmembrane region" description="Helical" evidence="8">
    <location>
        <begin position="380"/>
        <end position="406"/>
    </location>
</feature>
<dbReference type="PANTHER" id="PTHR13167:SF25">
    <property type="entry name" value="PIEZO-TYPE MECHANOSENSITIVE ION CHANNEL COMPONENT"/>
    <property type="match status" value="1"/>
</dbReference>
<accession>A0AAU9I9K2</accession>
<feature type="compositionally biased region" description="Acidic residues" evidence="7">
    <location>
        <begin position="1404"/>
        <end position="1419"/>
    </location>
</feature>
<dbReference type="GO" id="GO:0042391">
    <property type="term" value="P:regulation of membrane potential"/>
    <property type="evidence" value="ECO:0007669"/>
    <property type="project" value="TreeGrafter"/>
</dbReference>
<feature type="transmembrane region" description="Helical" evidence="8">
    <location>
        <begin position="454"/>
        <end position="470"/>
    </location>
</feature>